<dbReference type="Pfam" id="PF00534">
    <property type="entry name" value="Glycos_transf_1"/>
    <property type="match status" value="1"/>
</dbReference>
<dbReference type="Proteomes" id="UP000001096">
    <property type="component" value="Unassembled WGS sequence"/>
</dbReference>
<protein>
    <recommendedName>
        <fullName evidence="2">Glycosyl transferase family 1 domain-containing protein</fullName>
    </recommendedName>
</protein>
<dbReference type="AlphaFoldDB" id="K8P6R7"/>
<dbReference type="HOGENOM" id="CLU_009583_34_1_5"/>
<reference evidence="3 4" key="1">
    <citation type="submission" date="2012-04" db="EMBL/GenBank/DDBJ databases">
        <title>The Genome Sequence of Afipia broomeae ATCC 49717.</title>
        <authorList>
            <consortium name="The Broad Institute Genome Sequencing Platform"/>
            <person name="Earl A."/>
            <person name="Ward D."/>
            <person name="Feldgarden M."/>
            <person name="Gevers D."/>
            <person name="Huys G."/>
            <person name="Walker B."/>
            <person name="Young S.K."/>
            <person name="Zeng Q."/>
            <person name="Gargeya S."/>
            <person name="Fitzgerald M."/>
            <person name="Haas B."/>
            <person name="Abouelleil A."/>
            <person name="Alvarado L."/>
            <person name="Arachchi H.M."/>
            <person name="Berlin A."/>
            <person name="Chapman S.B."/>
            <person name="Goldberg J."/>
            <person name="Griggs A."/>
            <person name="Gujja S."/>
            <person name="Hansen M."/>
            <person name="Howarth C."/>
            <person name="Imamovic A."/>
            <person name="Larimer J."/>
            <person name="McCowen C."/>
            <person name="Montmayeur A."/>
            <person name="Murphy C."/>
            <person name="Neiman D."/>
            <person name="Pearson M."/>
            <person name="Priest M."/>
            <person name="Roberts A."/>
            <person name="Saif S."/>
            <person name="Shea T."/>
            <person name="Sisk P."/>
            <person name="Sykes S."/>
            <person name="Wortman J."/>
            <person name="Nusbaum C."/>
            <person name="Birren B."/>
        </authorList>
    </citation>
    <scope>NUCLEOTIDE SEQUENCE [LARGE SCALE GENOMIC DNA]</scope>
    <source>
        <strain evidence="3 4">ATCC 49717</strain>
    </source>
</reference>
<dbReference type="PANTHER" id="PTHR46401:SF2">
    <property type="entry name" value="GLYCOSYLTRANSFERASE WBBK-RELATED"/>
    <property type="match status" value="1"/>
</dbReference>
<dbReference type="GO" id="GO:0016757">
    <property type="term" value="F:glycosyltransferase activity"/>
    <property type="evidence" value="ECO:0007669"/>
    <property type="project" value="InterPro"/>
</dbReference>
<dbReference type="EMBL" id="AGWX01000003">
    <property type="protein sequence ID" value="EKS38272.1"/>
    <property type="molecule type" value="Genomic_DNA"/>
</dbReference>
<keyword evidence="4" id="KW-1185">Reference proteome</keyword>
<dbReference type="PATRIC" id="fig|883078.3.peg.2169"/>
<organism evidence="3 4">
    <name type="scientific">Afipia broomeae ATCC 49717</name>
    <dbReference type="NCBI Taxonomy" id="883078"/>
    <lineage>
        <taxon>Bacteria</taxon>
        <taxon>Pseudomonadati</taxon>
        <taxon>Pseudomonadota</taxon>
        <taxon>Alphaproteobacteria</taxon>
        <taxon>Hyphomicrobiales</taxon>
        <taxon>Nitrobacteraceae</taxon>
        <taxon>Afipia</taxon>
    </lineage>
</organism>
<evidence type="ECO:0000313" key="4">
    <source>
        <dbReference type="Proteomes" id="UP000001096"/>
    </source>
</evidence>
<comment type="caution">
    <text evidence="3">The sequence shown here is derived from an EMBL/GenBank/DDBJ whole genome shotgun (WGS) entry which is preliminary data.</text>
</comment>
<gene>
    <name evidence="3" type="ORF">HMPREF9695_02112</name>
</gene>
<dbReference type="CDD" id="cd03809">
    <property type="entry name" value="GT4_MtfB-like"/>
    <property type="match status" value="1"/>
</dbReference>
<dbReference type="Gene3D" id="3.40.50.2000">
    <property type="entry name" value="Glycogen Phosphorylase B"/>
    <property type="match status" value="1"/>
</dbReference>
<evidence type="ECO:0000256" key="1">
    <source>
        <dbReference type="ARBA" id="ARBA00022679"/>
    </source>
</evidence>
<keyword evidence="1" id="KW-0808">Transferase</keyword>
<dbReference type="InterPro" id="IPR001296">
    <property type="entry name" value="Glyco_trans_1"/>
</dbReference>
<dbReference type="PANTHER" id="PTHR46401">
    <property type="entry name" value="GLYCOSYLTRANSFERASE WBBK-RELATED"/>
    <property type="match status" value="1"/>
</dbReference>
<dbReference type="eggNOG" id="COG0438">
    <property type="taxonomic scope" value="Bacteria"/>
</dbReference>
<evidence type="ECO:0000259" key="2">
    <source>
        <dbReference type="Pfam" id="PF00534"/>
    </source>
</evidence>
<dbReference type="SUPFAM" id="SSF53756">
    <property type="entry name" value="UDP-Glycosyltransferase/glycogen phosphorylase"/>
    <property type="match status" value="1"/>
</dbReference>
<feature type="domain" description="Glycosyl transferase family 1" evidence="2">
    <location>
        <begin position="307"/>
        <end position="426"/>
    </location>
</feature>
<name>K8P6R7_9BRAD</name>
<sequence length="496" mass="55737">MTLWIDVTDLYHWGLGHLTGIQRTSASVLSELMAVRGDVQLFAYDPAAKVLRKIDAHALPAVVRRYIGARTEAGRVSGNLAEPAASAAIPSLSMRGGLARVKQYLRPRLWFLRPAVRRLRSGIQRQKGRWAGPEAVEIVKDFRRSTRRLLDLIWRNVLGRERSTASMVPAALGEVPPKTILFQPGDVCLSLSATWGFPHYGDVIAANSRASGAKCINMLYDLIPTLFPQWVLPGHSQMITLWVRQQIQNADVVLTISKFQKEEISKFIAADKLPVRPVEVIHLGDNPKFVTPATASASLPLPRYVPERKFVVCVATIDVRKNHSLLYQVWRRLTEELGPDCPQLVLVGTIHLHVSDFLHQIRNDRLVNRLIVHLHDVADEELAWYYRHCAFTIYPSIYEGWGLPISESLSLGRYCIAGNRTSLPEAGGDLVDYFDPLDFAGCYKLVYRAVTDPDYVRQCEERIRTNYVPHTWAMTAAHISEIVDRIGGLDRQAAVG</sequence>
<evidence type="ECO:0000313" key="3">
    <source>
        <dbReference type="EMBL" id="EKS38272.1"/>
    </source>
</evidence>
<proteinExistence type="predicted"/>
<accession>K8P6R7</accession>